<evidence type="ECO:0000256" key="2">
    <source>
        <dbReference type="ARBA" id="ARBA00009773"/>
    </source>
</evidence>
<dbReference type="PANTHER" id="PTHR21716:SF67">
    <property type="entry name" value="TRANSPORT PROTEIN YDIK-RELATED"/>
    <property type="match status" value="1"/>
</dbReference>
<dbReference type="GO" id="GO:0005886">
    <property type="term" value="C:plasma membrane"/>
    <property type="evidence" value="ECO:0007669"/>
    <property type="project" value="UniProtKB-SubCell"/>
</dbReference>
<dbReference type="AlphaFoldDB" id="A0A850NWG1"/>
<feature type="transmembrane region" description="Helical" evidence="9">
    <location>
        <begin position="205"/>
        <end position="226"/>
    </location>
</feature>
<reference evidence="11 13" key="1">
    <citation type="submission" date="2020-06" db="EMBL/GenBank/DDBJ databases">
        <title>Description of novel acetic acid bacteria.</title>
        <authorList>
            <person name="Sombolestani A."/>
        </authorList>
    </citation>
    <scope>NUCLEOTIDE SEQUENCE [LARGE SCALE GENOMIC DNA]</scope>
    <source>
        <strain evidence="11 13">LMG 26838</strain>
    </source>
</reference>
<feature type="transmembrane region" description="Helical" evidence="9">
    <location>
        <begin position="7"/>
        <end position="34"/>
    </location>
</feature>
<dbReference type="PROSITE" id="PS51257">
    <property type="entry name" value="PROKAR_LIPOPROTEIN"/>
    <property type="match status" value="1"/>
</dbReference>
<evidence type="ECO:0000313" key="13">
    <source>
        <dbReference type="Proteomes" id="UP000565205"/>
    </source>
</evidence>
<keyword evidence="4" id="KW-1003">Cell membrane</keyword>
<evidence type="ECO:0000256" key="3">
    <source>
        <dbReference type="ARBA" id="ARBA00022448"/>
    </source>
</evidence>
<evidence type="ECO:0000256" key="8">
    <source>
        <dbReference type="SAM" id="MobiDB-lite"/>
    </source>
</evidence>
<feature type="transmembrane region" description="Helical" evidence="9">
    <location>
        <begin position="54"/>
        <end position="76"/>
    </location>
</feature>
<comment type="subcellular location">
    <subcellularLocation>
        <location evidence="1">Cell membrane</location>
        <topology evidence="1">Multi-pass membrane protein</topology>
    </subcellularLocation>
</comment>
<evidence type="ECO:0000256" key="6">
    <source>
        <dbReference type="ARBA" id="ARBA00022989"/>
    </source>
</evidence>
<feature type="transmembrane region" description="Helical" evidence="9">
    <location>
        <begin position="233"/>
        <end position="262"/>
    </location>
</feature>
<keyword evidence="12" id="KW-1185">Reference proteome</keyword>
<evidence type="ECO:0000313" key="12">
    <source>
        <dbReference type="Proteomes" id="UP000557688"/>
    </source>
</evidence>
<evidence type="ECO:0000256" key="7">
    <source>
        <dbReference type="ARBA" id="ARBA00023136"/>
    </source>
</evidence>
<dbReference type="RefSeq" id="WP_176623719.1">
    <property type="nucleotide sequence ID" value="NZ_JABXXQ010000130.1"/>
</dbReference>
<reference evidence="10 12" key="2">
    <citation type="submission" date="2020-08" db="EMBL/GenBank/DDBJ databases">
        <title>Genomic Encyclopedia of Type Strains, Phase III (KMG-III): the genomes of soil and plant-associated and newly described type strains.</title>
        <authorList>
            <person name="Whitman W."/>
        </authorList>
    </citation>
    <scope>NUCLEOTIDE SEQUENCE [LARGE SCALE GENOMIC DNA]</scope>
    <source>
        <strain evidence="10 12">CECT 8088</strain>
    </source>
</reference>
<dbReference type="Proteomes" id="UP000565205">
    <property type="component" value="Unassembled WGS sequence"/>
</dbReference>
<keyword evidence="5 9" id="KW-0812">Transmembrane</keyword>
<evidence type="ECO:0000256" key="1">
    <source>
        <dbReference type="ARBA" id="ARBA00004651"/>
    </source>
</evidence>
<comment type="caution">
    <text evidence="11">The sequence shown here is derived from an EMBL/GenBank/DDBJ whole genome shotgun (WGS) entry which is preliminary data.</text>
</comment>
<feature type="compositionally biased region" description="Low complexity" evidence="8">
    <location>
        <begin position="355"/>
        <end position="364"/>
    </location>
</feature>
<sequence>MIVERILMAILLGAIATGCVVVLYPFASALLWAAILAFTTWPLYRLFRARIGRIPAALLMSVLSTLLVVLPIAVVASAGAEDVSQITVAARDLVAGGLPPPPAWIGHLPGVGARIDTAWRRSAADISAAVASVEPWFGTIASSLLSLLLRIAGGILQFALAVFIAFFFWISGDALGLTVRRLLHRIAGGQAERLLNVTGSTVRGTVYGVLGTALLQGILTGAGLSLAHVPSPVLFGAIAAFVAVLPIGAPLVWIPAALWLLWSHHVGWGIFLLGYGVLVISGVDHVVRPAFIARGAQLPYLITVLGVLGGVVAFGALGIFLGPVLLGVGFSLVAEFARTAPMLGTAPPPGPSPAHPIASPAPSAHKTASPSAPPAERPTEPALDPPA</sequence>
<proteinExistence type="inferred from homology"/>
<evidence type="ECO:0000256" key="9">
    <source>
        <dbReference type="SAM" id="Phobius"/>
    </source>
</evidence>
<feature type="region of interest" description="Disordered" evidence="8">
    <location>
        <begin position="345"/>
        <end position="387"/>
    </location>
</feature>
<evidence type="ECO:0000256" key="4">
    <source>
        <dbReference type="ARBA" id="ARBA00022475"/>
    </source>
</evidence>
<keyword evidence="7 9" id="KW-0472">Membrane</keyword>
<evidence type="ECO:0000313" key="11">
    <source>
        <dbReference type="EMBL" id="NVN30297.1"/>
    </source>
</evidence>
<name>A0A850NWG1_9PROT</name>
<dbReference type="EMBL" id="JACHXV010000002">
    <property type="protein sequence ID" value="MBB3172698.1"/>
    <property type="molecule type" value="Genomic_DNA"/>
</dbReference>
<dbReference type="InterPro" id="IPR002549">
    <property type="entry name" value="AI-2E-like"/>
</dbReference>
<keyword evidence="3" id="KW-0813">Transport</keyword>
<keyword evidence="6 9" id="KW-1133">Transmembrane helix</keyword>
<accession>A0A850NWG1</accession>
<feature type="transmembrane region" description="Helical" evidence="9">
    <location>
        <begin position="299"/>
        <end position="321"/>
    </location>
</feature>
<organism evidence="11 13">
    <name type="scientific">Endobacter medicaginis</name>
    <dbReference type="NCBI Taxonomy" id="1181271"/>
    <lineage>
        <taxon>Bacteria</taxon>
        <taxon>Pseudomonadati</taxon>
        <taxon>Pseudomonadota</taxon>
        <taxon>Alphaproteobacteria</taxon>
        <taxon>Acetobacterales</taxon>
        <taxon>Acetobacteraceae</taxon>
        <taxon>Endobacter</taxon>
    </lineage>
</organism>
<dbReference type="PANTHER" id="PTHR21716">
    <property type="entry name" value="TRANSMEMBRANE PROTEIN"/>
    <property type="match status" value="1"/>
</dbReference>
<comment type="similarity">
    <text evidence="2">Belongs to the autoinducer-2 exporter (AI-2E) (TC 2.A.86) family.</text>
</comment>
<dbReference type="Proteomes" id="UP000557688">
    <property type="component" value="Unassembled WGS sequence"/>
</dbReference>
<dbReference type="Pfam" id="PF01594">
    <property type="entry name" value="AI-2E_transport"/>
    <property type="match status" value="1"/>
</dbReference>
<protein>
    <submittedName>
        <fullName evidence="11">AI-2E family transporter</fullName>
    </submittedName>
    <submittedName>
        <fullName evidence="10">Putative PurR-regulated permease PerM</fullName>
    </submittedName>
</protein>
<gene>
    <name evidence="10" type="ORF">FHR90_000512</name>
    <name evidence="11" type="ORF">HUK83_08115</name>
</gene>
<dbReference type="EMBL" id="JABXXQ010000130">
    <property type="protein sequence ID" value="NVN30297.1"/>
    <property type="molecule type" value="Genomic_DNA"/>
</dbReference>
<evidence type="ECO:0000256" key="5">
    <source>
        <dbReference type="ARBA" id="ARBA00022692"/>
    </source>
</evidence>
<evidence type="ECO:0000313" key="10">
    <source>
        <dbReference type="EMBL" id="MBB3172698.1"/>
    </source>
</evidence>
<feature type="transmembrane region" description="Helical" evidence="9">
    <location>
        <begin position="268"/>
        <end position="287"/>
    </location>
</feature>
<feature type="transmembrane region" description="Helical" evidence="9">
    <location>
        <begin position="147"/>
        <end position="170"/>
    </location>
</feature>